<keyword evidence="8 9" id="KW-0413">Isomerase</keyword>
<dbReference type="CDD" id="cd04301">
    <property type="entry name" value="NAT_SF"/>
    <property type="match status" value="1"/>
</dbReference>
<dbReference type="GO" id="GO:0016747">
    <property type="term" value="F:acyltransferase activity, transferring groups other than amino-acyl groups"/>
    <property type="evidence" value="ECO:0007669"/>
    <property type="project" value="InterPro"/>
</dbReference>
<dbReference type="GO" id="GO:0000162">
    <property type="term" value="P:L-tryptophan biosynthetic process"/>
    <property type="evidence" value="ECO:0007669"/>
    <property type="project" value="TreeGrafter"/>
</dbReference>
<dbReference type="HAMAP" id="MF_01014">
    <property type="entry name" value="HisA"/>
    <property type="match status" value="1"/>
</dbReference>
<comment type="subcellular location">
    <subcellularLocation>
        <location evidence="2 9 11">Cytoplasm</location>
    </subcellularLocation>
</comment>
<accession>F1YRV0</accession>
<evidence type="ECO:0000313" key="13">
    <source>
        <dbReference type="EMBL" id="EGE48540.1"/>
    </source>
</evidence>
<proteinExistence type="inferred from homology"/>
<evidence type="ECO:0000256" key="6">
    <source>
        <dbReference type="ARBA" id="ARBA00022605"/>
    </source>
</evidence>
<dbReference type="InterPro" id="IPR044524">
    <property type="entry name" value="Isoase_HisA-like"/>
</dbReference>
<dbReference type="InterPro" id="IPR013785">
    <property type="entry name" value="Aldolase_TIM"/>
</dbReference>
<keyword evidence="6 9" id="KW-0028">Amino-acid biosynthesis</keyword>
<dbReference type="InterPro" id="IPR006062">
    <property type="entry name" value="His_biosynth"/>
</dbReference>
<evidence type="ECO:0000256" key="10">
    <source>
        <dbReference type="RuleBase" id="RU003657"/>
    </source>
</evidence>
<dbReference type="Pfam" id="PF00977">
    <property type="entry name" value="His_biosynth"/>
    <property type="match status" value="1"/>
</dbReference>
<dbReference type="EC" id="5.3.1.16" evidence="9 11"/>
<evidence type="ECO:0000256" key="2">
    <source>
        <dbReference type="ARBA" id="ARBA00004496"/>
    </source>
</evidence>
<evidence type="ECO:0000256" key="8">
    <source>
        <dbReference type="ARBA" id="ARBA00023235"/>
    </source>
</evidence>
<comment type="pathway">
    <text evidence="3 9 11">Amino-acid biosynthesis; L-histidine biosynthesis; L-histidine from 5-phospho-alpha-D-ribose 1-diphosphate: step 4/9.</text>
</comment>
<organism evidence="13 14">
    <name type="scientific">Acetobacter pomorum DM001</name>
    <dbReference type="NCBI Taxonomy" id="945681"/>
    <lineage>
        <taxon>Bacteria</taxon>
        <taxon>Pseudomonadati</taxon>
        <taxon>Pseudomonadota</taxon>
        <taxon>Alphaproteobacteria</taxon>
        <taxon>Acetobacterales</taxon>
        <taxon>Acetobacteraceae</taxon>
        <taxon>Acetobacter</taxon>
    </lineage>
</organism>
<dbReference type="Proteomes" id="UP000018454">
    <property type="component" value="Unassembled WGS sequence"/>
</dbReference>
<feature type="domain" description="N-acetyltransferase" evidence="12">
    <location>
        <begin position="16"/>
        <end position="181"/>
    </location>
</feature>
<dbReference type="GO" id="GO:0005737">
    <property type="term" value="C:cytoplasm"/>
    <property type="evidence" value="ECO:0007669"/>
    <property type="project" value="UniProtKB-SubCell"/>
</dbReference>
<protein>
    <recommendedName>
        <fullName evidence="9 11">1-(5-phosphoribosyl)-5-[(5-phosphoribosylamino)methylideneamino] imidazole-4-carboxamide isomerase</fullName>
        <ecNumber evidence="9 11">5.3.1.16</ecNumber>
    </recommendedName>
    <alternativeName>
        <fullName evidence="9">Phosphoribosylformimino-5-aminoimidazole carboxamide ribotide isomerase</fullName>
    </alternativeName>
</protein>
<dbReference type="InterPro" id="IPR023016">
    <property type="entry name" value="HisA/PriA"/>
</dbReference>
<evidence type="ECO:0000256" key="7">
    <source>
        <dbReference type="ARBA" id="ARBA00023102"/>
    </source>
</evidence>
<dbReference type="InterPro" id="IPR000182">
    <property type="entry name" value="GNAT_dom"/>
</dbReference>
<feature type="active site" description="Proton donor" evidence="9">
    <location>
        <position position="336"/>
    </location>
</feature>
<evidence type="ECO:0000256" key="1">
    <source>
        <dbReference type="ARBA" id="ARBA00000901"/>
    </source>
</evidence>
<dbReference type="SUPFAM" id="SSF51366">
    <property type="entry name" value="Ribulose-phoshate binding barrel"/>
    <property type="match status" value="1"/>
</dbReference>
<feature type="active site" description="Proton acceptor" evidence="9">
    <location>
        <position position="215"/>
    </location>
</feature>
<dbReference type="PROSITE" id="PS51186">
    <property type="entry name" value="GNAT"/>
    <property type="match status" value="1"/>
</dbReference>
<dbReference type="FunFam" id="3.20.20.70:FF:000009">
    <property type="entry name" value="1-(5-phosphoribosyl)-5-[(5-phosphoribosylamino)methylideneamino] imidazole-4-carboxamide isomerase"/>
    <property type="match status" value="1"/>
</dbReference>
<comment type="caution">
    <text evidence="13">The sequence shown here is derived from an EMBL/GenBank/DDBJ whole genome shotgun (WGS) entry which is preliminary data.</text>
</comment>
<dbReference type="GO" id="GO:0000105">
    <property type="term" value="P:L-histidine biosynthetic process"/>
    <property type="evidence" value="ECO:0007669"/>
    <property type="project" value="UniProtKB-UniRule"/>
</dbReference>
<comment type="similarity">
    <text evidence="4 9 10">Belongs to the HisA/HisF family.</text>
</comment>
<dbReference type="NCBIfam" id="TIGR00007">
    <property type="entry name" value="1-(5-phosphoribosyl)-5-[(5-phosphoribosylamino)methylideneamino]imidazole-4-carboxamide isomerase"/>
    <property type="match status" value="1"/>
</dbReference>
<evidence type="ECO:0000259" key="12">
    <source>
        <dbReference type="PROSITE" id="PS51186"/>
    </source>
</evidence>
<keyword evidence="5 9" id="KW-0963">Cytoplasm</keyword>
<keyword evidence="7 9" id="KW-0368">Histidine biosynthesis</keyword>
<dbReference type="UniPathway" id="UPA00031">
    <property type="reaction ID" value="UER00009"/>
</dbReference>
<gene>
    <name evidence="9 13" type="primary">hisA</name>
    <name evidence="13" type="ORF">APO_0636</name>
</gene>
<name>F1YRV0_9PROT</name>
<evidence type="ECO:0000256" key="5">
    <source>
        <dbReference type="ARBA" id="ARBA00022490"/>
    </source>
</evidence>
<dbReference type="PANTHER" id="PTHR43090:SF2">
    <property type="entry name" value="1-(5-PHOSPHORIBOSYL)-5-[(5-PHOSPHORIBOSYLAMINO)METHYLIDENEAMINO] IMIDAZOLE-4-CARBOXAMIDE ISOMERASE"/>
    <property type="match status" value="1"/>
</dbReference>
<reference evidence="13 14" key="1">
    <citation type="journal article" date="2011" name="Science">
        <title>Drosophila microbiome modulates host developmental and metabolic homeostasis via insulin signaling.</title>
        <authorList>
            <person name="Shin S.C."/>
            <person name="Kim S.H."/>
            <person name="You H."/>
            <person name="Kim B."/>
            <person name="Kim A.C."/>
            <person name="Lee K.A."/>
            <person name="Yoon J.H."/>
            <person name="Ryu J.H."/>
            <person name="Lee W.J."/>
        </authorList>
    </citation>
    <scope>NUCLEOTIDE SEQUENCE [LARGE SCALE GENOMIC DNA]</scope>
    <source>
        <strain evidence="13 14">DM001</strain>
    </source>
</reference>
<dbReference type="AlphaFoldDB" id="F1YRV0"/>
<evidence type="ECO:0000256" key="3">
    <source>
        <dbReference type="ARBA" id="ARBA00005133"/>
    </source>
</evidence>
<evidence type="ECO:0000256" key="9">
    <source>
        <dbReference type="HAMAP-Rule" id="MF_01014"/>
    </source>
</evidence>
<comment type="catalytic activity">
    <reaction evidence="1 9 11">
        <text>1-(5-phospho-beta-D-ribosyl)-5-[(5-phospho-beta-D-ribosylamino)methylideneamino]imidazole-4-carboxamide = 5-[(5-phospho-1-deoxy-D-ribulos-1-ylimino)methylamino]-1-(5-phospho-beta-D-ribosyl)imidazole-4-carboxamide</text>
        <dbReference type="Rhea" id="RHEA:15469"/>
        <dbReference type="ChEBI" id="CHEBI:58435"/>
        <dbReference type="ChEBI" id="CHEBI:58525"/>
        <dbReference type="EC" id="5.3.1.16"/>
    </reaction>
</comment>
<dbReference type="Pfam" id="PF00583">
    <property type="entry name" value="Acetyltransf_1"/>
    <property type="match status" value="1"/>
</dbReference>
<dbReference type="InterPro" id="IPR006063">
    <property type="entry name" value="HisA_bact_arch"/>
</dbReference>
<evidence type="ECO:0000313" key="14">
    <source>
        <dbReference type="Proteomes" id="UP000018454"/>
    </source>
</evidence>
<dbReference type="SUPFAM" id="SSF55729">
    <property type="entry name" value="Acyl-CoA N-acyltransferases (Nat)"/>
    <property type="match status" value="1"/>
</dbReference>
<evidence type="ECO:0000256" key="4">
    <source>
        <dbReference type="ARBA" id="ARBA00009667"/>
    </source>
</evidence>
<dbReference type="InterPro" id="IPR011060">
    <property type="entry name" value="RibuloseP-bd_barrel"/>
</dbReference>
<dbReference type="Gene3D" id="3.20.20.70">
    <property type="entry name" value="Aldolase class I"/>
    <property type="match status" value="1"/>
</dbReference>
<dbReference type="Gene3D" id="3.40.630.30">
    <property type="match status" value="1"/>
</dbReference>
<evidence type="ECO:0000256" key="11">
    <source>
        <dbReference type="RuleBase" id="RU003658"/>
    </source>
</evidence>
<dbReference type="GO" id="GO:0003949">
    <property type="term" value="F:1-(5-phosphoribosyl)-5-[(5-phosphoribosylamino)methylideneamino]imidazole-4-carboxamide isomerase activity"/>
    <property type="evidence" value="ECO:0007669"/>
    <property type="project" value="UniProtKB-UniRule"/>
</dbReference>
<dbReference type="InterPro" id="IPR016181">
    <property type="entry name" value="Acyl_CoA_acyltransferase"/>
</dbReference>
<sequence>MGSESSRIMTRNKRVQRILNLEEDDLQALCEAVDASILDGGGFGWLQPQGRQVLERYFKGLLLVPERMLFVIRHNGVIVGCAQLVRSARNNELQAMCVTLAHLFIAPYAQRQGLGTALLHEVENAARSMGFRIMNTEVPETQDGAIALFRKAGFLHWGTHPLYTRLGDTYQRGLYFTKSLDTDHLPLSSSFQQTRPETMTTAPSMHPLTLYPAIDLKDGACVRLRRGEMDDATVYSDNPGAQALAWEAAGFKWLHVVDLNGAFAGQSENADAVRSIVESTDIPVQLGGGLRDMKAIEAWLETGISRVILGSVAVKNPALVREACRAFPGRIVAGIDARSGRVATEGWAEVSDMQATELALRMQEAGVASIIFTEISRDGMLEGLDVEQTVTLANTVSIPIIASGGVGSIEHLIALREATQDAPGIEGVIVGRALYDGRVTPAEALKVLS</sequence>
<dbReference type="PANTHER" id="PTHR43090">
    <property type="entry name" value="1-(5-PHOSPHORIBOSYL)-5-[(5-PHOSPHORIBOSYLAMINO)METHYLIDENEAMINO] IMIDAZOLE-4-CARBOXAMIDE ISOMERASE"/>
    <property type="match status" value="1"/>
</dbReference>
<dbReference type="EMBL" id="AEUP01000014">
    <property type="protein sequence ID" value="EGE48540.1"/>
    <property type="molecule type" value="Genomic_DNA"/>
</dbReference>
<dbReference type="CDD" id="cd04732">
    <property type="entry name" value="HisA"/>
    <property type="match status" value="1"/>
</dbReference>